<protein>
    <recommendedName>
        <fullName evidence="1">Peptidase C45 hydrolase domain-containing protein</fullName>
    </recommendedName>
</protein>
<dbReference type="RefSeq" id="XP_013260305.1">
    <property type="nucleotide sequence ID" value="XM_013404851.1"/>
</dbReference>
<dbReference type="InterPro" id="IPR047794">
    <property type="entry name" value="C45_proenzyme-like"/>
</dbReference>
<evidence type="ECO:0000259" key="1">
    <source>
        <dbReference type="Pfam" id="PF03417"/>
    </source>
</evidence>
<dbReference type="HOGENOM" id="CLU_037787_1_0_1"/>
<accession>A0A072PQD2</accession>
<dbReference type="PANTHER" id="PTHR34180:SF1">
    <property type="entry name" value="BETA-ALANYL-DOPAMINE_CARCININE HYDROLASE"/>
    <property type="match status" value="1"/>
</dbReference>
<evidence type="ECO:0000313" key="2">
    <source>
        <dbReference type="EMBL" id="KEF57715.1"/>
    </source>
</evidence>
<organism evidence="2 3">
    <name type="scientific">Exophiala aquamarina CBS 119918</name>
    <dbReference type="NCBI Taxonomy" id="1182545"/>
    <lineage>
        <taxon>Eukaryota</taxon>
        <taxon>Fungi</taxon>
        <taxon>Dikarya</taxon>
        <taxon>Ascomycota</taxon>
        <taxon>Pezizomycotina</taxon>
        <taxon>Eurotiomycetes</taxon>
        <taxon>Chaetothyriomycetidae</taxon>
        <taxon>Chaetothyriales</taxon>
        <taxon>Herpotrichiellaceae</taxon>
        <taxon>Exophiala</taxon>
    </lineage>
</organism>
<dbReference type="STRING" id="1182545.A0A072PQD2"/>
<name>A0A072PQD2_9EURO</name>
<evidence type="ECO:0000313" key="3">
    <source>
        <dbReference type="Proteomes" id="UP000027920"/>
    </source>
</evidence>
<dbReference type="Proteomes" id="UP000027920">
    <property type="component" value="Unassembled WGS sequence"/>
</dbReference>
<dbReference type="EMBL" id="AMGV01000004">
    <property type="protein sequence ID" value="KEF57715.1"/>
    <property type="molecule type" value="Genomic_DNA"/>
</dbReference>
<dbReference type="GeneID" id="25280558"/>
<dbReference type="Gene3D" id="3.60.60.10">
    <property type="entry name" value="Penicillin V Acylase, Chain A"/>
    <property type="match status" value="1"/>
</dbReference>
<feature type="domain" description="Peptidase C45 hydrolase" evidence="1">
    <location>
        <begin position="126"/>
        <end position="324"/>
    </location>
</feature>
<dbReference type="NCBIfam" id="NF040521">
    <property type="entry name" value="C45_proenzyme"/>
    <property type="match status" value="1"/>
</dbReference>
<keyword evidence="3" id="KW-1185">Reference proteome</keyword>
<dbReference type="Pfam" id="PF03417">
    <property type="entry name" value="AAT"/>
    <property type="match status" value="1"/>
</dbReference>
<dbReference type="PANTHER" id="PTHR34180">
    <property type="entry name" value="PEPTIDASE C45"/>
    <property type="match status" value="1"/>
</dbReference>
<dbReference type="VEuPathDB" id="FungiDB:A1O9_05633"/>
<dbReference type="Gene3D" id="1.10.10.2120">
    <property type="match status" value="1"/>
</dbReference>
<sequence length="368" mass="40044">MIAKSKVTMDDPNVKTVHCSGSPFEIGLTHGSAASTEIHHNVATYTYFFGETAKITWDEARRRAVQRFLPTIERQWPEIVEEMRGIAEGAGRGLTLADIVTLNVRTEIAFTNYTDGCTSVGQIAQDGKMFLAQNWDMIPELQKGMVFLHIQPAGSDIAIRFLGEAGIVGKIGMNSAGFGFCMNALRSGALNQNGMPVHIMSRRLLQYASSFSSAVAIIEEFGLASSINYLLADRSGNFADLECSPLGVFTISPQGGYVAHANHFYGPGRPVKLVDHPASDSFKRLARMQELTERDLDLALPTTFESLRARLSDEQGSPPAICRSVPPGAVGIDRIITLGTILMDLTSCTGRVVIGRPCEDLPVVDWSF</sequence>
<dbReference type="InterPro" id="IPR005079">
    <property type="entry name" value="Peptidase_C45_hydrolase"/>
</dbReference>
<dbReference type="InterPro" id="IPR047801">
    <property type="entry name" value="Peptidase_C45"/>
</dbReference>
<comment type="caution">
    <text evidence="2">The sequence shown here is derived from an EMBL/GenBank/DDBJ whole genome shotgun (WGS) entry which is preliminary data.</text>
</comment>
<proteinExistence type="predicted"/>
<reference evidence="2 3" key="1">
    <citation type="submission" date="2013-03" db="EMBL/GenBank/DDBJ databases">
        <title>The Genome Sequence of Exophiala aquamarina CBS 119918.</title>
        <authorList>
            <consortium name="The Broad Institute Genomics Platform"/>
            <person name="Cuomo C."/>
            <person name="de Hoog S."/>
            <person name="Gorbushina A."/>
            <person name="Walker B."/>
            <person name="Young S.K."/>
            <person name="Zeng Q."/>
            <person name="Gargeya S."/>
            <person name="Fitzgerald M."/>
            <person name="Haas B."/>
            <person name="Abouelleil A."/>
            <person name="Allen A.W."/>
            <person name="Alvarado L."/>
            <person name="Arachchi H.M."/>
            <person name="Berlin A.M."/>
            <person name="Chapman S.B."/>
            <person name="Gainer-Dewar J."/>
            <person name="Goldberg J."/>
            <person name="Griggs A."/>
            <person name="Gujja S."/>
            <person name="Hansen M."/>
            <person name="Howarth C."/>
            <person name="Imamovic A."/>
            <person name="Ireland A."/>
            <person name="Larimer J."/>
            <person name="McCowan C."/>
            <person name="Murphy C."/>
            <person name="Pearson M."/>
            <person name="Poon T.W."/>
            <person name="Priest M."/>
            <person name="Roberts A."/>
            <person name="Saif S."/>
            <person name="Shea T."/>
            <person name="Sisk P."/>
            <person name="Sykes S."/>
            <person name="Wortman J."/>
            <person name="Nusbaum C."/>
            <person name="Birren B."/>
        </authorList>
    </citation>
    <scope>NUCLEOTIDE SEQUENCE [LARGE SCALE GENOMIC DNA]</scope>
    <source>
        <strain evidence="2 3">CBS 119918</strain>
    </source>
</reference>
<dbReference type="AlphaFoldDB" id="A0A072PQD2"/>
<dbReference type="OrthoDB" id="189997at2759"/>
<gene>
    <name evidence="2" type="ORF">A1O9_05633</name>
</gene>